<dbReference type="InterPro" id="IPR011009">
    <property type="entry name" value="Kinase-like_dom_sf"/>
</dbReference>
<dbReference type="InterPro" id="IPR050098">
    <property type="entry name" value="TFPI/VKTCI-like"/>
</dbReference>
<gene>
    <name evidence="8" type="ORF">LSAA_4057</name>
</gene>
<dbReference type="Gene3D" id="4.10.410.10">
    <property type="entry name" value="Pancreatic trypsin inhibitor Kunitz domain"/>
    <property type="match status" value="2"/>
</dbReference>
<dbReference type="PROSITE" id="PS00107">
    <property type="entry name" value="PROTEIN_KINASE_ATP"/>
    <property type="match status" value="1"/>
</dbReference>
<evidence type="ECO:0000256" key="1">
    <source>
        <dbReference type="ARBA" id="ARBA00022690"/>
    </source>
</evidence>
<dbReference type="InterPro" id="IPR020901">
    <property type="entry name" value="Prtase_inh_Kunz-CS"/>
</dbReference>
<dbReference type="Pfam" id="PF00069">
    <property type="entry name" value="Pkinase"/>
    <property type="match status" value="1"/>
</dbReference>
<evidence type="ECO:0000256" key="6">
    <source>
        <dbReference type="PROSITE-ProRule" id="PRU10141"/>
    </source>
</evidence>
<feature type="binding site" evidence="6">
    <location>
        <position position="48"/>
    </location>
    <ligand>
        <name>ATP</name>
        <dbReference type="ChEBI" id="CHEBI:30616"/>
    </ligand>
</feature>
<dbReference type="SUPFAM" id="SSF57362">
    <property type="entry name" value="BPTI-like"/>
    <property type="match status" value="2"/>
</dbReference>
<dbReference type="SMART" id="SM00131">
    <property type="entry name" value="KU"/>
    <property type="match status" value="2"/>
</dbReference>
<dbReference type="OrthoDB" id="20524at2759"/>
<proteinExistence type="inferred from homology"/>
<dbReference type="SUPFAM" id="SSF56112">
    <property type="entry name" value="Protein kinase-like (PK-like)"/>
    <property type="match status" value="1"/>
</dbReference>
<keyword evidence="4" id="KW-0722">Serine protease inhibitor</keyword>
<dbReference type="Proteomes" id="UP000675881">
    <property type="component" value="Chromosome 13"/>
</dbReference>
<dbReference type="PROSITE" id="PS50279">
    <property type="entry name" value="BPTI_KUNITZ_2"/>
    <property type="match status" value="2"/>
</dbReference>
<organism evidence="8 9">
    <name type="scientific">Lepeophtheirus salmonis</name>
    <name type="common">Salmon louse</name>
    <name type="synonym">Caligus salmonis</name>
    <dbReference type="NCBI Taxonomy" id="72036"/>
    <lineage>
        <taxon>Eukaryota</taxon>
        <taxon>Metazoa</taxon>
        <taxon>Ecdysozoa</taxon>
        <taxon>Arthropoda</taxon>
        <taxon>Crustacea</taxon>
        <taxon>Multicrustacea</taxon>
        <taxon>Hexanauplia</taxon>
        <taxon>Copepoda</taxon>
        <taxon>Siphonostomatoida</taxon>
        <taxon>Caligidae</taxon>
        <taxon>Lepeophtheirus</taxon>
    </lineage>
</organism>
<keyword evidence="7" id="KW-0808">Transferase</keyword>
<dbReference type="PROSITE" id="PS00108">
    <property type="entry name" value="PROTEIN_KINASE_ST"/>
    <property type="match status" value="1"/>
</dbReference>
<keyword evidence="9" id="KW-1185">Reference proteome</keyword>
<dbReference type="Gene3D" id="3.30.200.20">
    <property type="entry name" value="Phosphorylase Kinase, domain 1"/>
    <property type="match status" value="1"/>
</dbReference>
<reference evidence="8" key="1">
    <citation type="submission" date="2021-02" db="EMBL/GenBank/DDBJ databases">
        <authorList>
            <person name="Bekaert M."/>
        </authorList>
    </citation>
    <scope>NUCLEOTIDE SEQUENCE</scope>
    <source>
        <strain evidence="8">IoA-00</strain>
    </source>
</reference>
<protein>
    <submittedName>
        <fullName evidence="8">TFPI</fullName>
    </submittedName>
</protein>
<keyword evidence="3 6" id="KW-0067">ATP-binding</keyword>
<evidence type="ECO:0000256" key="2">
    <source>
        <dbReference type="ARBA" id="ARBA00022741"/>
    </source>
</evidence>
<evidence type="ECO:0000256" key="5">
    <source>
        <dbReference type="ARBA" id="ARBA00023157"/>
    </source>
</evidence>
<dbReference type="InterPro" id="IPR000719">
    <property type="entry name" value="Prot_kinase_dom"/>
</dbReference>
<dbReference type="GO" id="GO:0004867">
    <property type="term" value="F:serine-type endopeptidase inhibitor activity"/>
    <property type="evidence" value="ECO:0007669"/>
    <property type="project" value="UniProtKB-KW"/>
</dbReference>
<dbReference type="AlphaFoldDB" id="A0A7R8CI01"/>
<keyword evidence="7" id="KW-0723">Serine/threonine-protein kinase</keyword>
<evidence type="ECO:0000256" key="7">
    <source>
        <dbReference type="RuleBase" id="RU000304"/>
    </source>
</evidence>
<dbReference type="CDD" id="cd00109">
    <property type="entry name" value="Kunitz-type"/>
    <property type="match status" value="2"/>
</dbReference>
<sequence>MHQKYLEENGFVTGSKSYNVGKELGRGGFSSIFSLDEQTFPHRSYALKITMAENERHDLLLQKEIDFLRDLSDSKRIIKMIANDIQDGFIFIVLELAEINLIQYLEKNHTNWIDLQEIHDKGIIHMDLKLENFVIVNHVLKIIDFGAAFQLPKGKIEMDVDEIFGTEGLCAPECFHNRVVETNDGNIHTISSIRSSKFGGQKSALPWVLTNNLRSDTVTSQKCDIWSLGIMLLQSLEPNFDLASVIKKINNISLNDSIHPGVTQVKKGIFVMDTSNSAMICFILGVILIDLSDGILKSTCTLNKDPGTCAKNITQYYFNKDLKSCESFTWGGCEGNKNRFDTVLECNDVCQPSSKELYNHPELSQKKKTQESSDEDYDYYNLNFIQENKNEEVARNISDRDGSICGLPVEIGNCTKHSPRFFYNMQSGSCQFFIWKGCVKNENNFISIKKCLDKCHGVVKKESSITQVTSQCTLPPKKSILS</sequence>
<evidence type="ECO:0000256" key="4">
    <source>
        <dbReference type="ARBA" id="ARBA00022900"/>
    </source>
</evidence>
<name>A0A7R8CI01_LEPSM</name>
<evidence type="ECO:0000256" key="3">
    <source>
        <dbReference type="ARBA" id="ARBA00022840"/>
    </source>
</evidence>
<comment type="similarity">
    <text evidence="7">Belongs to the protein kinase superfamily.</text>
</comment>
<keyword evidence="7" id="KW-0418">Kinase</keyword>
<keyword evidence="2 6" id="KW-0547">Nucleotide-binding</keyword>
<dbReference type="InterPro" id="IPR008271">
    <property type="entry name" value="Ser/Thr_kinase_AS"/>
</dbReference>
<dbReference type="PANTHER" id="PTHR10083:SF374">
    <property type="entry name" value="BPTI_KUNITZ INHIBITOR DOMAIN-CONTAINING PROTEIN"/>
    <property type="match status" value="1"/>
</dbReference>
<keyword evidence="1" id="KW-0646">Protease inhibitor</keyword>
<dbReference type="PANTHER" id="PTHR10083">
    <property type="entry name" value="KUNITZ-TYPE PROTEASE INHIBITOR-RELATED"/>
    <property type="match status" value="1"/>
</dbReference>
<dbReference type="InterPro" id="IPR036880">
    <property type="entry name" value="Kunitz_BPTI_sf"/>
</dbReference>
<dbReference type="PROSITE" id="PS50011">
    <property type="entry name" value="PROTEIN_KINASE_DOM"/>
    <property type="match status" value="1"/>
</dbReference>
<dbReference type="InterPro" id="IPR017441">
    <property type="entry name" value="Protein_kinase_ATP_BS"/>
</dbReference>
<evidence type="ECO:0000313" key="8">
    <source>
        <dbReference type="EMBL" id="CAF2824799.1"/>
    </source>
</evidence>
<dbReference type="GO" id="GO:0005524">
    <property type="term" value="F:ATP binding"/>
    <property type="evidence" value="ECO:0007669"/>
    <property type="project" value="UniProtKB-UniRule"/>
</dbReference>
<dbReference type="EMBL" id="HG994592">
    <property type="protein sequence ID" value="CAF2824799.1"/>
    <property type="molecule type" value="Genomic_DNA"/>
</dbReference>
<dbReference type="InterPro" id="IPR002223">
    <property type="entry name" value="Kunitz_BPTI"/>
</dbReference>
<accession>A0A7R8CI01</accession>
<dbReference type="GO" id="GO:0004674">
    <property type="term" value="F:protein serine/threonine kinase activity"/>
    <property type="evidence" value="ECO:0007669"/>
    <property type="project" value="UniProtKB-KW"/>
</dbReference>
<evidence type="ECO:0000313" key="9">
    <source>
        <dbReference type="Proteomes" id="UP000675881"/>
    </source>
</evidence>
<dbReference type="PRINTS" id="PR00759">
    <property type="entry name" value="BASICPTASE"/>
</dbReference>
<dbReference type="PROSITE" id="PS00280">
    <property type="entry name" value="BPTI_KUNITZ_1"/>
    <property type="match status" value="2"/>
</dbReference>
<keyword evidence="5" id="KW-1015">Disulfide bond</keyword>
<dbReference type="Pfam" id="PF00014">
    <property type="entry name" value="Kunitz_BPTI"/>
    <property type="match status" value="2"/>
</dbReference>
<dbReference type="Gene3D" id="1.10.510.10">
    <property type="entry name" value="Transferase(Phosphotransferase) domain 1"/>
    <property type="match status" value="1"/>
</dbReference>
<dbReference type="SMART" id="SM00220">
    <property type="entry name" value="S_TKc"/>
    <property type="match status" value="1"/>
</dbReference>